<gene>
    <name evidence="1" type="ORF">D0Z00_000786</name>
</gene>
<proteinExistence type="predicted"/>
<reference evidence="1 2" key="1">
    <citation type="journal article" date="2020" name="Front. Microbiol.">
        <title>Phenotypic and Genetic Characterization of the Cheese Ripening Yeast Geotrichum candidum.</title>
        <authorList>
            <person name="Perkins V."/>
            <person name="Vignola S."/>
            <person name="Lessard M.H."/>
            <person name="Plante P.L."/>
            <person name="Corbeil J."/>
            <person name="Dugat-Bony E."/>
            <person name="Frenette M."/>
            <person name="Labrie S."/>
        </authorList>
    </citation>
    <scope>NUCLEOTIDE SEQUENCE [LARGE SCALE GENOMIC DNA]</scope>
    <source>
        <strain evidence="1 2">LMA-1147</strain>
    </source>
</reference>
<organism evidence="1 2">
    <name type="scientific">Geotrichum galactomycetum</name>
    <dbReference type="NCBI Taxonomy" id="27317"/>
    <lineage>
        <taxon>Eukaryota</taxon>
        <taxon>Fungi</taxon>
        <taxon>Dikarya</taxon>
        <taxon>Ascomycota</taxon>
        <taxon>Saccharomycotina</taxon>
        <taxon>Dipodascomycetes</taxon>
        <taxon>Dipodascales</taxon>
        <taxon>Dipodascaceae</taxon>
        <taxon>Geotrichum</taxon>
    </lineage>
</organism>
<name>A0ACB6V8S0_9ASCO</name>
<comment type="caution">
    <text evidence="1">The sequence shown here is derived from an EMBL/GenBank/DDBJ whole genome shotgun (WGS) entry which is preliminary data.</text>
</comment>
<dbReference type="Proteomes" id="UP000744676">
    <property type="component" value="Unassembled WGS sequence"/>
</dbReference>
<accession>A0ACB6V8S0</accession>
<protein>
    <submittedName>
        <fullName evidence="1">Uncharacterized protein</fullName>
    </submittedName>
</protein>
<evidence type="ECO:0000313" key="1">
    <source>
        <dbReference type="EMBL" id="KAF5101511.1"/>
    </source>
</evidence>
<dbReference type="EMBL" id="QVQA01000011">
    <property type="protein sequence ID" value="KAF5101511.1"/>
    <property type="molecule type" value="Genomic_DNA"/>
</dbReference>
<evidence type="ECO:0000313" key="2">
    <source>
        <dbReference type="Proteomes" id="UP000744676"/>
    </source>
</evidence>
<keyword evidence="2" id="KW-1185">Reference proteome</keyword>
<sequence>MTAEIAKSQYEDVYQFRDTKGKMFVAPSAYFRKDKALYMPNFVGRTVEKGKEKEYRATTDVLKGKVSVVRIASYLSGENHTNSYFRDGETGNTADESTGFQVVDINLPDNWATEILVRWHANKIRGELKDSARHSRYFIAHKGVTKELKDQLFMTNKYTGYVFLVDQDCKIRWAACGNATEEERASLWKFVAALQREGAASQKQ</sequence>